<comment type="subcellular location">
    <subcellularLocation>
        <location evidence="1">Membrane</location>
        <topology evidence="1">Multi-pass membrane protein</topology>
    </subcellularLocation>
</comment>
<evidence type="ECO:0000256" key="2">
    <source>
        <dbReference type="ARBA" id="ARBA00022692"/>
    </source>
</evidence>
<feature type="transmembrane region" description="Helical" evidence="5">
    <location>
        <begin position="76"/>
        <end position="94"/>
    </location>
</feature>
<dbReference type="PANTHER" id="PTHR43701:SF2">
    <property type="entry name" value="MEMBRANE TRANSPORTER PROTEIN YJNA-RELATED"/>
    <property type="match status" value="1"/>
</dbReference>
<evidence type="ECO:0000313" key="6">
    <source>
        <dbReference type="EMBL" id="CAB4679583.1"/>
    </source>
</evidence>
<dbReference type="InterPro" id="IPR002781">
    <property type="entry name" value="TM_pro_TauE-like"/>
</dbReference>
<accession>A0A6J6N4V0</accession>
<name>A0A6J6N4V0_9ZZZZ</name>
<keyword evidence="4 5" id="KW-0472">Membrane</keyword>
<dbReference type="Pfam" id="PF01925">
    <property type="entry name" value="TauE"/>
    <property type="match status" value="1"/>
</dbReference>
<evidence type="ECO:0000256" key="3">
    <source>
        <dbReference type="ARBA" id="ARBA00022989"/>
    </source>
</evidence>
<gene>
    <name evidence="6" type="ORF">UFOPK2362_00292</name>
</gene>
<protein>
    <submittedName>
        <fullName evidence="6">Unannotated protein</fullName>
    </submittedName>
</protein>
<dbReference type="EMBL" id="CAEZXI010000017">
    <property type="protein sequence ID" value="CAB4679583.1"/>
    <property type="molecule type" value="Genomic_DNA"/>
</dbReference>
<feature type="transmembrane region" description="Helical" evidence="5">
    <location>
        <begin position="172"/>
        <end position="190"/>
    </location>
</feature>
<proteinExistence type="predicted"/>
<keyword evidence="2 5" id="KW-0812">Transmembrane</keyword>
<feature type="transmembrane region" description="Helical" evidence="5">
    <location>
        <begin position="232"/>
        <end position="249"/>
    </location>
</feature>
<organism evidence="6">
    <name type="scientific">freshwater metagenome</name>
    <dbReference type="NCBI Taxonomy" id="449393"/>
    <lineage>
        <taxon>unclassified sequences</taxon>
        <taxon>metagenomes</taxon>
        <taxon>ecological metagenomes</taxon>
    </lineage>
</organism>
<reference evidence="6" key="1">
    <citation type="submission" date="2020-05" db="EMBL/GenBank/DDBJ databases">
        <authorList>
            <person name="Chiriac C."/>
            <person name="Salcher M."/>
            <person name="Ghai R."/>
            <person name="Kavagutti S V."/>
        </authorList>
    </citation>
    <scope>NUCLEOTIDE SEQUENCE</scope>
</reference>
<dbReference type="InterPro" id="IPR051598">
    <property type="entry name" value="TSUP/Inactive_protease-like"/>
</dbReference>
<keyword evidence="3 5" id="KW-1133">Transmembrane helix</keyword>
<evidence type="ECO:0000256" key="4">
    <source>
        <dbReference type="ARBA" id="ARBA00023136"/>
    </source>
</evidence>
<feature type="transmembrane region" description="Helical" evidence="5">
    <location>
        <begin position="45"/>
        <end position="64"/>
    </location>
</feature>
<dbReference type="GO" id="GO:0016020">
    <property type="term" value="C:membrane"/>
    <property type="evidence" value="ECO:0007669"/>
    <property type="project" value="UniProtKB-SubCell"/>
</dbReference>
<evidence type="ECO:0000256" key="5">
    <source>
        <dbReference type="SAM" id="Phobius"/>
    </source>
</evidence>
<feature type="transmembrane region" description="Helical" evidence="5">
    <location>
        <begin position="134"/>
        <end position="166"/>
    </location>
</feature>
<sequence length="250" mass="26350">MSSALIVTALASGVFIGSVLGFIGAGGAMVTVPILVYLFDFSPFQATTAALAVVLVTAIASLIPRYKSKDVLIKEALIIWALGLLTSVGLSAIADSLPDRLILIGFSLVLIGAGISMLQPPLQNQPERKLSTGYLVLLSLITGSLTGLFGIGGGFVAIPILILFFQTPPNKAAGTSLLIIALNSATAFIVKFNQWSEINWRYPFIIAVAAVITASLSSRLAIKLPTVHLKKGFAYLLFLLAAFTILAEIF</sequence>
<dbReference type="PANTHER" id="PTHR43701">
    <property type="entry name" value="MEMBRANE TRANSPORTER PROTEIN MJ0441-RELATED"/>
    <property type="match status" value="1"/>
</dbReference>
<feature type="transmembrane region" description="Helical" evidence="5">
    <location>
        <begin position="202"/>
        <end position="220"/>
    </location>
</feature>
<feature type="transmembrane region" description="Helical" evidence="5">
    <location>
        <begin position="100"/>
        <end position="122"/>
    </location>
</feature>
<dbReference type="AlphaFoldDB" id="A0A6J6N4V0"/>
<evidence type="ECO:0000256" key="1">
    <source>
        <dbReference type="ARBA" id="ARBA00004141"/>
    </source>
</evidence>